<protein>
    <submittedName>
        <fullName evidence="2">Uncharacterized protein</fullName>
    </submittedName>
</protein>
<sequence>MMNKKSMQTKNFLSERNYGSIDQNVRTKNKRRLMKFQSKSKAKSFLFLLELMVFSLFIWILKSAKHNVSSKSIYNKNKFHNTFNRRDTRVLAEQEDQYIRNPNNSNYPDRDLDICNWDEPHNPEKNPCAIPQDDLSNEGIEIIDYVDKKEEEKLKNDLKIHFGKQHYALIKDIYKPIQSYANNFSKVVDHYVGSLKRINNAFNLDILRTVICTAFLIQPIVLLMKLHPELLVHIPINIIISMVVFKLMHKSLRNEQESNK</sequence>
<keyword evidence="1" id="KW-0472">Membrane</keyword>
<gene>
    <name evidence="2" type="ORF">PFTANZ_00994</name>
</gene>
<name>A0A024WBW4_PLAFA</name>
<dbReference type="Proteomes" id="UP000030708">
    <property type="component" value="Unassembled WGS sequence"/>
</dbReference>
<reference evidence="2 3" key="2">
    <citation type="submission" date="2013-02" db="EMBL/GenBank/DDBJ databases">
        <title>The Genome Sequence of Plasmodium falciparum Tanzania (2000708).</title>
        <authorList>
            <consortium name="The Broad Institute Genome Sequencing Platform"/>
            <consortium name="The Broad Institute Genome Sequencing Center for Infectious Disease"/>
            <person name="Neafsey D."/>
            <person name="Cheeseman I."/>
            <person name="Volkman S."/>
            <person name="Adams J."/>
            <person name="Walker B."/>
            <person name="Young S.K."/>
            <person name="Zeng Q."/>
            <person name="Gargeya S."/>
            <person name="Fitzgerald M."/>
            <person name="Haas B."/>
            <person name="Abouelleil A."/>
            <person name="Alvarado L."/>
            <person name="Arachchi H.M."/>
            <person name="Berlin A.M."/>
            <person name="Chapman S.B."/>
            <person name="Dewar J."/>
            <person name="Goldberg J."/>
            <person name="Griggs A."/>
            <person name="Gujja S."/>
            <person name="Hansen M."/>
            <person name="Howarth C."/>
            <person name="Imamovic A."/>
            <person name="Larimer J."/>
            <person name="McCowan C."/>
            <person name="Murphy C."/>
            <person name="Neiman D."/>
            <person name="Pearson M."/>
            <person name="Priest M."/>
            <person name="Roberts A."/>
            <person name="Saif S."/>
            <person name="Shea T."/>
            <person name="Sisk P."/>
            <person name="Sykes S."/>
            <person name="Wortman J."/>
            <person name="Nusbaum C."/>
            <person name="Birren B."/>
        </authorList>
    </citation>
    <scope>NUCLEOTIDE SEQUENCE [LARGE SCALE GENOMIC DNA]</scope>
    <source>
        <strain evidence="3">Tanzania (2000708)</strain>
    </source>
</reference>
<reference evidence="2 3" key="1">
    <citation type="submission" date="2013-02" db="EMBL/GenBank/DDBJ databases">
        <title>The Genome Annotation of Plasmodium falciparum Tanzania (2000708).</title>
        <authorList>
            <consortium name="The Broad Institute Genome Sequencing Platform"/>
            <consortium name="The Broad Institute Genome Sequencing Center for Infectious Disease"/>
            <person name="Neafsey D."/>
            <person name="Hoffman S."/>
            <person name="Volkman S."/>
            <person name="Rosenthal P."/>
            <person name="Walker B."/>
            <person name="Young S.K."/>
            <person name="Zeng Q."/>
            <person name="Gargeya S."/>
            <person name="Fitzgerald M."/>
            <person name="Haas B."/>
            <person name="Abouelleil A."/>
            <person name="Allen A.W."/>
            <person name="Alvarado L."/>
            <person name="Arachchi H.M."/>
            <person name="Berlin A.M."/>
            <person name="Chapman S.B."/>
            <person name="Gainer-Dewar J."/>
            <person name="Goldberg J."/>
            <person name="Griggs A."/>
            <person name="Gujja S."/>
            <person name="Hansen M."/>
            <person name="Howarth C."/>
            <person name="Imamovic A."/>
            <person name="Ireland A."/>
            <person name="Larimer J."/>
            <person name="McCowan C."/>
            <person name="Murphy C."/>
            <person name="Pearson M."/>
            <person name="Poon T.W."/>
            <person name="Priest M."/>
            <person name="Roberts A."/>
            <person name="Saif S."/>
            <person name="Shea T."/>
            <person name="Sisk P."/>
            <person name="Sykes S."/>
            <person name="Wortman J."/>
            <person name="Nusbaum C."/>
            <person name="Birren B."/>
        </authorList>
    </citation>
    <scope>NUCLEOTIDE SEQUENCE [LARGE SCALE GENOMIC DNA]</scope>
    <source>
        <strain evidence="3">Tanzania (2000708)</strain>
    </source>
</reference>
<evidence type="ECO:0000256" key="1">
    <source>
        <dbReference type="SAM" id="Phobius"/>
    </source>
</evidence>
<feature type="transmembrane region" description="Helical" evidence="1">
    <location>
        <begin position="44"/>
        <end position="61"/>
    </location>
</feature>
<dbReference type="OrthoDB" id="375372at2759"/>
<keyword evidence="1" id="KW-1133">Transmembrane helix</keyword>
<proteinExistence type="predicted"/>
<evidence type="ECO:0000313" key="2">
    <source>
        <dbReference type="EMBL" id="ETW38262.1"/>
    </source>
</evidence>
<dbReference type="EMBL" id="KI926313">
    <property type="protein sequence ID" value="ETW38262.1"/>
    <property type="molecule type" value="Genomic_DNA"/>
</dbReference>
<dbReference type="AlphaFoldDB" id="A0A024WBW4"/>
<accession>A0A024WBW4</accession>
<evidence type="ECO:0000313" key="3">
    <source>
        <dbReference type="Proteomes" id="UP000030708"/>
    </source>
</evidence>
<organism evidence="2 3">
    <name type="scientific">Plasmodium falciparum Tanzania</name>
    <name type="common">2000708</name>
    <dbReference type="NCBI Taxonomy" id="1036725"/>
    <lineage>
        <taxon>Eukaryota</taxon>
        <taxon>Sar</taxon>
        <taxon>Alveolata</taxon>
        <taxon>Apicomplexa</taxon>
        <taxon>Aconoidasida</taxon>
        <taxon>Haemosporida</taxon>
        <taxon>Plasmodiidae</taxon>
        <taxon>Plasmodium</taxon>
        <taxon>Plasmodium (Laverania)</taxon>
    </lineage>
</organism>
<keyword evidence="1" id="KW-0812">Transmembrane</keyword>